<dbReference type="Gene3D" id="3.40.1110.10">
    <property type="entry name" value="Calcium-transporting ATPase, cytoplasmic domain N"/>
    <property type="match status" value="2"/>
</dbReference>
<dbReference type="SUPFAM" id="SSF81665">
    <property type="entry name" value="Calcium ATPase, transmembrane domain M"/>
    <property type="match status" value="1"/>
</dbReference>
<reference evidence="6 7" key="1">
    <citation type="journal article" date="2022" name="Nat. Genet.">
        <title>Improved pea reference genome and pan-genome highlight genomic features and evolutionary characteristics.</title>
        <authorList>
            <person name="Yang T."/>
            <person name="Liu R."/>
            <person name="Luo Y."/>
            <person name="Hu S."/>
            <person name="Wang D."/>
            <person name="Wang C."/>
            <person name="Pandey M.K."/>
            <person name="Ge S."/>
            <person name="Xu Q."/>
            <person name="Li N."/>
            <person name="Li G."/>
            <person name="Huang Y."/>
            <person name="Saxena R.K."/>
            <person name="Ji Y."/>
            <person name="Li M."/>
            <person name="Yan X."/>
            <person name="He Y."/>
            <person name="Liu Y."/>
            <person name="Wang X."/>
            <person name="Xiang C."/>
            <person name="Varshney R.K."/>
            <person name="Ding H."/>
            <person name="Gao S."/>
            <person name="Zong X."/>
        </authorList>
    </citation>
    <scope>NUCLEOTIDE SEQUENCE [LARGE SCALE GENOMIC DNA]</scope>
    <source>
        <strain evidence="6 7">cv. Zhongwan 6</strain>
    </source>
</reference>
<dbReference type="PRINTS" id="PR00119">
    <property type="entry name" value="CATATPASE"/>
</dbReference>
<protein>
    <recommendedName>
        <fullName evidence="8">Calcium-transporting ATPase</fullName>
    </recommendedName>
</protein>
<evidence type="ECO:0000256" key="4">
    <source>
        <dbReference type="ARBA" id="ARBA00022989"/>
    </source>
</evidence>
<dbReference type="Gramene" id="Psat03G0349700-T1">
    <property type="protein sequence ID" value="KAI5428532.1"/>
    <property type="gene ID" value="KIW84_033497"/>
</dbReference>
<dbReference type="InterPro" id="IPR001757">
    <property type="entry name" value="P_typ_ATPase"/>
</dbReference>
<dbReference type="AlphaFoldDB" id="A0A9D4XXS8"/>
<dbReference type="GO" id="GO:0016887">
    <property type="term" value="F:ATP hydrolysis activity"/>
    <property type="evidence" value="ECO:0007669"/>
    <property type="project" value="InterPro"/>
</dbReference>
<sequence>MVFSPSLDSVTKGTKGDVTVLKPTLLTAVPAIIDRIRDGFIKKVEEKGGLAKNLFQTAYNHRLVAVKGSWLEAWSGLKYQVTIVVFVMPEGLPLAVTLTLAYSIRKMMKDKALVRRLSSCETMGSATTICTDKTGTLTLNQMTVVEAYVGRNNLIPPDDSSKFHPEALSLINEIIARNSTGNVFVSKDGGAVEVSGSPTEKAILSWAVKLGACNQYLDSNGHLQTIEEQKAFFKEAIDDMASRSLCCVAIAYRSYELDQIPSNEEDLNQWSLPEDELVLLAIVGIKDPCRPSVKYAVRICTEAGVKVRMVTEDNLQTAKEIALECGILASNEDVVEPNIIEGKVFRELSEQEREQLSRMWVNGKQNCRHI</sequence>
<keyword evidence="4" id="KW-1133">Transmembrane helix</keyword>
<dbReference type="Pfam" id="PF13246">
    <property type="entry name" value="Cation_ATPase"/>
    <property type="match status" value="1"/>
</dbReference>
<comment type="caution">
    <text evidence="6">The sequence shown here is derived from an EMBL/GenBank/DDBJ whole genome shotgun (WGS) entry which is preliminary data.</text>
</comment>
<dbReference type="GO" id="GO:0005388">
    <property type="term" value="F:P-type calcium transporter activity"/>
    <property type="evidence" value="ECO:0007669"/>
    <property type="project" value="TreeGrafter"/>
</dbReference>
<comment type="subcellular location">
    <subcellularLocation>
        <location evidence="1">Membrane</location>
    </subcellularLocation>
</comment>
<dbReference type="EMBL" id="JAMSHJ010000003">
    <property type="protein sequence ID" value="KAI5428532.1"/>
    <property type="molecule type" value="Genomic_DNA"/>
</dbReference>
<evidence type="ECO:0000256" key="1">
    <source>
        <dbReference type="ARBA" id="ARBA00004370"/>
    </source>
</evidence>
<proteinExistence type="predicted"/>
<keyword evidence="7" id="KW-1185">Reference proteome</keyword>
<dbReference type="NCBIfam" id="TIGR01494">
    <property type="entry name" value="ATPase_P-type"/>
    <property type="match status" value="1"/>
</dbReference>
<dbReference type="InterPro" id="IPR036412">
    <property type="entry name" value="HAD-like_sf"/>
</dbReference>
<evidence type="ECO:0000313" key="7">
    <source>
        <dbReference type="Proteomes" id="UP001058974"/>
    </source>
</evidence>
<keyword evidence="2" id="KW-0812">Transmembrane</keyword>
<gene>
    <name evidence="6" type="ORF">KIW84_033497</name>
</gene>
<dbReference type="SUPFAM" id="SSF81660">
    <property type="entry name" value="Metal cation-transporting ATPase, ATP-binding domain N"/>
    <property type="match status" value="1"/>
</dbReference>
<keyword evidence="5" id="KW-0472">Membrane</keyword>
<name>A0A9D4XXS8_PEA</name>
<dbReference type="InterPro" id="IPR023298">
    <property type="entry name" value="ATPase_P-typ_TM_dom_sf"/>
</dbReference>
<dbReference type="SUPFAM" id="SSF56784">
    <property type="entry name" value="HAD-like"/>
    <property type="match status" value="1"/>
</dbReference>
<organism evidence="6 7">
    <name type="scientific">Pisum sativum</name>
    <name type="common">Garden pea</name>
    <name type="synonym">Lathyrus oleraceus</name>
    <dbReference type="NCBI Taxonomy" id="3888"/>
    <lineage>
        <taxon>Eukaryota</taxon>
        <taxon>Viridiplantae</taxon>
        <taxon>Streptophyta</taxon>
        <taxon>Embryophyta</taxon>
        <taxon>Tracheophyta</taxon>
        <taxon>Spermatophyta</taxon>
        <taxon>Magnoliopsida</taxon>
        <taxon>eudicotyledons</taxon>
        <taxon>Gunneridae</taxon>
        <taxon>Pentapetalae</taxon>
        <taxon>rosids</taxon>
        <taxon>fabids</taxon>
        <taxon>Fabales</taxon>
        <taxon>Fabaceae</taxon>
        <taxon>Papilionoideae</taxon>
        <taxon>50 kb inversion clade</taxon>
        <taxon>NPAAA clade</taxon>
        <taxon>Hologalegina</taxon>
        <taxon>IRL clade</taxon>
        <taxon>Fabeae</taxon>
        <taxon>Lathyrus</taxon>
    </lineage>
</organism>
<keyword evidence="3" id="KW-0460">Magnesium</keyword>
<dbReference type="Gene3D" id="3.40.50.1000">
    <property type="entry name" value="HAD superfamily/HAD-like"/>
    <property type="match status" value="2"/>
</dbReference>
<evidence type="ECO:0000256" key="5">
    <source>
        <dbReference type="ARBA" id="ARBA00023136"/>
    </source>
</evidence>
<dbReference type="InterPro" id="IPR023299">
    <property type="entry name" value="ATPase_P-typ_cyto_dom_N"/>
</dbReference>
<dbReference type="Proteomes" id="UP001058974">
    <property type="component" value="Chromosome 3"/>
</dbReference>
<dbReference type="GO" id="GO:0005886">
    <property type="term" value="C:plasma membrane"/>
    <property type="evidence" value="ECO:0007669"/>
    <property type="project" value="TreeGrafter"/>
</dbReference>
<evidence type="ECO:0000313" key="6">
    <source>
        <dbReference type="EMBL" id="KAI5428532.1"/>
    </source>
</evidence>
<dbReference type="InterPro" id="IPR023214">
    <property type="entry name" value="HAD_sf"/>
</dbReference>
<dbReference type="InterPro" id="IPR018303">
    <property type="entry name" value="ATPase_P-typ_P_site"/>
</dbReference>
<evidence type="ECO:0000256" key="3">
    <source>
        <dbReference type="ARBA" id="ARBA00022842"/>
    </source>
</evidence>
<accession>A0A9D4XXS8</accession>
<evidence type="ECO:0008006" key="8">
    <source>
        <dbReference type="Google" id="ProtNLM"/>
    </source>
</evidence>
<dbReference type="Gene3D" id="1.20.1110.10">
    <property type="entry name" value="Calcium-transporting ATPase, transmembrane domain"/>
    <property type="match status" value="1"/>
</dbReference>
<dbReference type="GO" id="GO:0005524">
    <property type="term" value="F:ATP binding"/>
    <property type="evidence" value="ECO:0007669"/>
    <property type="project" value="InterPro"/>
</dbReference>
<dbReference type="PANTHER" id="PTHR24093:SF520">
    <property type="entry name" value="CALCIUM-TRANSPORTING ATPASE 9, PLASMA MEMBRANE-TYPE"/>
    <property type="match status" value="1"/>
</dbReference>
<dbReference type="PROSITE" id="PS00154">
    <property type="entry name" value="ATPASE_E1_E2"/>
    <property type="match status" value="1"/>
</dbReference>
<evidence type="ECO:0000256" key="2">
    <source>
        <dbReference type="ARBA" id="ARBA00022692"/>
    </source>
</evidence>
<dbReference type="PANTHER" id="PTHR24093">
    <property type="entry name" value="CATION TRANSPORTING ATPASE"/>
    <property type="match status" value="1"/>
</dbReference>